<evidence type="ECO:0000313" key="11">
    <source>
        <dbReference type="EMBL" id="KAK4105568.1"/>
    </source>
</evidence>
<keyword evidence="5" id="KW-0732">Signal</keyword>
<dbReference type="Gene3D" id="3.40.50.1820">
    <property type="entry name" value="alpha/beta hydrolase"/>
    <property type="match status" value="1"/>
</dbReference>
<dbReference type="PANTHER" id="PTHR38050:SF2">
    <property type="entry name" value="FERULOYL ESTERASE C-RELATED"/>
    <property type="match status" value="1"/>
</dbReference>
<evidence type="ECO:0000256" key="1">
    <source>
        <dbReference type="ARBA" id="ARBA00004613"/>
    </source>
</evidence>
<dbReference type="InterPro" id="IPR029058">
    <property type="entry name" value="AB_hydrolase_fold"/>
</dbReference>
<comment type="caution">
    <text evidence="11">The sequence shown here is derived from an EMBL/GenBank/DDBJ whole genome shotgun (WGS) entry which is preliminary data.</text>
</comment>
<dbReference type="PANTHER" id="PTHR38050">
    <property type="match status" value="1"/>
</dbReference>
<reference evidence="11" key="2">
    <citation type="submission" date="2023-05" db="EMBL/GenBank/DDBJ databases">
        <authorList>
            <consortium name="Lawrence Berkeley National Laboratory"/>
            <person name="Steindorff A."/>
            <person name="Hensen N."/>
            <person name="Bonometti L."/>
            <person name="Westerberg I."/>
            <person name="Brannstrom I.O."/>
            <person name="Guillou S."/>
            <person name="Cros-Aarteil S."/>
            <person name="Calhoun S."/>
            <person name="Haridas S."/>
            <person name="Kuo A."/>
            <person name="Mondo S."/>
            <person name="Pangilinan J."/>
            <person name="Riley R."/>
            <person name="Labutti K."/>
            <person name="Andreopoulos B."/>
            <person name="Lipzen A."/>
            <person name="Chen C."/>
            <person name="Yanf M."/>
            <person name="Daum C."/>
            <person name="Ng V."/>
            <person name="Clum A."/>
            <person name="Ohm R."/>
            <person name="Martin F."/>
            <person name="Silar P."/>
            <person name="Natvig D."/>
            <person name="Lalanne C."/>
            <person name="Gautier V."/>
            <person name="Ament-Velasquez S.L."/>
            <person name="Kruys A."/>
            <person name="Hutchinson M.I."/>
            <person name="Powell A.J."/>
            <person name="Barry K."/>
            <person name="Miller A.N."/>
            <person name="Grigoriev I.V."/>
            <person name="Debuchy R."/>
            <person name="Gladieux P."/>
            <person name="Thoren M.H."/>
            <person name="Johannesson H."/>
        </authorList>
    </citation>
    <scope>NUCLEOTIDE SEQUENCE</scope>
    <source>
        <strain evidence="11">CBS 757.83</strain>
    </source>
</reference>
<feature type="compositionally biased region" description="Polar residues" evidence="10">
    <location>
        <begin position="1"/>
        <end position="11"/>
    </location>
</feature>
<accession>A0AAN6T5K0</accession>
<keyword evidence="6" id="KW-0378">Hydrolase</keyword>
<keyword evidence="12" id="KW-1185">Reference proteome</keyword>
<keyword evidence="3" id="KW-0964">Secreted</keyword>
<sequence>MVKSADNQDTINLDLGPRGSRTPEHLSRDVALELTGSRQAREAVEGDSGEWRREPDPGARRIVEASRGVMKRRRPSISDILLSLPCEFLTPTTLRTSTDGLPNNDTAFTSEILDALESKLCLNSSRIFATGKSDGAGFVCNVLAYDAVLSSRIAAFAPLLMCLKGP</sequence>
<feature type="compositionally biased region" description="Basic and acidic residues" evidence="10">
    <location>
        <begin position="39"/>
        <end position="58"/>
    </location>
</feature>
<dbReference type="GO" id="GO:0030600">
    <property type="term" value="F:feruloyl esterase activity"/>
    <property type="evidence" value="ECO:0007669"/>
    <property type="project" value="UniProtKB-EC"/>
</dbReference>
<dbReference type="GO" id="GO:0005576">
    <property type="term" value="C:extracellular region"/>
    <property type="evidence" value="ECO:0007669"/>
    <property type="project" value="UniProtKB-SubCell"/>
</dbReference>
<evidence type="ECO:0000256" key="8">
    <source>
        <dbReference type="ARBA" id="ARBA00023326"/>
    </source>
</evidence>
<evidence type="ECO:0000256" key="10">
    <source>
        <dbReference type="SAM" id="MobiDB-lite"/>
    </source>
</evidence>
<comment type="subcellular location">
    <subcellularLocation>
        <location evidence="1">Secreted</location>
    </subcellularLocation>
</comment>
<gene>
    <name evidence="11" type="ORF">N658DRAFT_483032</name>
</gene>
<dbReference type="EMBL" id="MU863625">
    <property type="protein sequence ID" value="KAK4105568.1"/>
    <property type="molecule type" value="Genomic_DNA"/>
</dbReference>
<evidence type="ECO:0000256" key="5">
    <source>
        <dbReference type="ARBA" id="ARBA00022729"/>
    </source>
</evidence>
<dbReference type="EC" id="3.1.1.73" evidence="2"/>
<protein>
    <recommendedName>
        <fullName evidence="2">feruloyl esterase</fullName>
        <ecNumber evidence="2">3.1.1.73</ecNumber>
    </recommendedName>
</protein>
<evidence type="ECO:0000256" key="3">
    <source>
        <dbReference type="ARBA" id="ARBA00022525"/>
    </source>
</evidence>
<organism evidence="11 12">
    <name type="scientific">Parathielavia hyrcaniae</name>
    <dbReference type="NCBI Taxonomy" id="113614"/>
    <lineage>
        <taxon>Eukaryota</taxon>
        <taxon>Fungi</taxon>
        <taxon>Dikarya</taxon>
        <taxon>Ascomycota</taxon>
        <taxon>Pezizomycotina</taxon>
        <taxon>Sordariomycetes</taxon>
        <taxon>Sordariomycetidae</taxon>
        <taxon>Sordariales</taxon>
        <taxon>Chaetomiaceae</taxon>
        <taxon>Parathielavia</taxon>
    </lineage>
</organism>
<evidence type="ECO:0000256" key="6">
    <source>
        <dbReference type="ARBA" id="ARBA00022801"/>
    </source>
</evidence>
<keyword evidence="4" id="KW-0858">Xylan degradation</keyword>
<name>A0AAN6T5K0_9PEZI</name>
<evidence type="ECO:0000256" key="9">
    <source>
        <dbReference type="ARBA" id="ARBA00034075"/>
    </source>
</evidence>
<keyword evidence="7" id="KW-0119">Carbohydrate metabolism</keyword>
<dbReference type="AlphaFoldDB" id="A0AAN6T5K0"/>
<dbReference type="Proteomes" id="UP001305647">
    <property type="component" value="Unassembled WGS sequence"/>
</dbReference>
<dbReference type="GO" id="GO:0045493">
    <property type="term" value="P:xylan catabolic process"/>
    <property type="evidence" value="ECO:0007669"/>
    <property type="project" value="UniProtKB-KW"/>
</dbReference>
<comment type="catalytic activity">
    <reaction evidence="9">
        <text>feruloyl-polysaccharide + H2O = ferulate + polysaccharide.</text>
        <dbReference type="EC" id="3.1.1.73"/>
    </reaction>
</comment>
<evidence type="ECO:0000256" key="7">
    <source>
        <dbReference type="ARBA" id="ARBA00023277"/>
    </source>
</evidence>
<feature type="compositionally biased region" description="Basic and acidic residues" evidence="10">
    <location>
        <begin position="21"/>
        <end position="31"/>
    </location>
</feature>
<feature type="region of interest" description="Disordered" evidence="10">
    <location>
        <begin position="1"/>
        <end position="58"/>
    </location>
</feature>
<evidence type="ECO:0000256" key="4">
    <source>
        <dbReference type="ARBA" id="ARBA00022651"/>
    </source>
</evidence>
<dbReference type="InterPro" id="IPR043595">
    <property type="entry name" value="FaeB/C/D"/>
</dbReference>
<proteinExistence type="predicted"/>
<evidence type="ECO:0000256" key="2">
    <source>
        <dbReference type="ARBA" id="ARBA00013091"/>
    </source>
</evidence>
<evidence type="ECO:0000313" key="12">
    <source>
        <dbReference type="Proteomes" id="UP001305647"/>
    </source>
</evidence>
<reference evidence="11" key="1">
    <citation type="journal article" date="2023" name="Mol. Phylogenet. Evol.">
        <title>Genome-scale phylogeny and comparative genomics of the fungal order Sordariales.</title>
        <authorList>
            <person name="Hensen N."/>
            <person name="Bonometti L."/>
            <person name="Westerberg I."/>
            <person name="Brannstrom I.O."/>
            <person name="Guillou S."/>
            <person name="Cros-Aarteil S."/>
            <person name="Calhoun S."/>
            <person name="Haridas S."/>
            <person name="Kuo A."/>
            <person name="Mondo S."/>
            <person name="Pangilinan J."/>
            <person name="Riley R."/>
            <person name="LaButti K."/>
            <person name="Andreopoulos B."/>
            <person name="Lipzen A."/>
            <person name="Chen C."/>
            <person name="Yan M."/>
            <person name="Daum C."/>
            <person name="Ng V."/>
            <person name="Clum A."/>
            <person name="Steindorff A."/>
            <person name="Ohm R.A."/>
            <person name="Martin F."/>
            <person name="Silar P."/>
            <person name="Natvig D.O."/>
            <person name="Lalanne C."/>
            <person name="Gautier V."/>
            <person name="Ament-Velasquez S.L."/>
            <person name="Kruys A."/>
            <person name="Hutchinson M.I."/>
            <person name="Powell A.J."/>
            <person name="Barry K."/>
            <person name="Miller A.N."/>
            <person name="Grigoriev I.V."/>
            <person name="Debuchy R."/>
            <person name="Gladieux P."/>
            <person name="Hiltunen Thoren M."/>
            <person name="Johannesson H."/>
        </authorList>
    </citation>
    <scope>NUCLEOTIDE SEQUENCE</scope>
    <source>
        <strain evidence="11">CBS 757.83</strain>
    </source>
</reference>
<keyword evidence="8" id="KW-0624">Polysaccharide degradation</keyword>